<dbReference type="InterPro" id="IPR011089">
    <property type="entry name" value="GmrSD_C"/>
</dbReference>
<comment type="caution">
    <text evidence="2">The sequence shown here is derived from an EMBL/GenBank/DDBJ whole genome shotgun (WGS) entry which is preliminary data.</text>
</comment>
<protein>
    <recommendedName>
        <fullName evidence="1">GmrSD restriction endonucleases C-terminal domain-containing protein</fullName>
    </recommendedName>
</protein>
<organism evidence="2 3">
    <name type="scientific">Clostridium botulinum D str. 1873</name>
    <dbReference type="NCBI Taxonomy" id="592027"/>
    <lineage>
        <taxon>Bacteria</taxon>
        <taxon>Bacillati</taxon>
        <taxon>Bacillota</taxon>
        <taxon>Clostridia</taxon>
        <taxon>Eubacteriales</taxon>
        <taxon>Clostridiaceae</taxon>
        <taxon>Clostridium</taxon>
    </lineage>
</organism>
<dbReference type="EMBL" id="ACSJ01000007">
    <property type="protein sequence ID" value="EES91667.1"/>
    <property type="molecule type" value="Genomic_DNA"/>
</dbReference>
<dbReference type="Proteomes" id="UP000006160">
    <property type="component" value="Unassembled WGS sequence"/>
</dbReference>
<gene>
    <name evidence="2" type="ORF">CLG_B0703</name>
</gene>
<evidence type="ECO:0000313" key="2">
    <source>
        <dbReference type="EMBL" id="EES91667.1"/>
    </source>
</evidence>
<feature type="domain" description="GmrSD restriction endonucleases C-terminal" evidence="1">
    <location>
        <begin position="1"/>
        <end position="72"/>
    </location>
</feature>
<dbReference type="Pfam" id="PF07510">
    <property type="entry name" value="GmrSD_C"/>
    <property type="match status" value="1"/>
</dbReference>
<proteinExistence type="predicted"/>
<dbReference type="AlphaFoldDB" id="A0A9P2G7X0"/>
<sequence>MTLLSGKKNKQAQDYPFNEKIKVYSGLGKNGNKAEGITSFRITQKIVDDYNANKYRKVWNEQSIIDRHNWLISEIGKILEIDTTSIQR</sequence>
<evidence type="ECO:0000259" key="1">
    <source>
        <dbReference type="Pfam" id="PF07510"/>
    </source>
</evidence>
<reference evidence="2 3" key="1">
    <citation type="submission" date="2009-10" db="EMBL/GenBank/DDBJ databases">
        <authorList>
            <person name="Shrivastava S."/>
            <person name="Brinkac L.B."/>
            <person name="Brown J.L."/>
            <person name="Bruce D.B."/>
            <person name="Detter C."/>
            <person name="Green L.D."/>
            <person name="Munk C.A."/>
            <person name="Rogers Y.C."/>
            <person name="Tapia R."/>
            <person name="Saunders E.S."/>
            <person name="Sims D.R."/>
            <person name="Smith L.A."/>
            <person name="Smith T.J."/>
            <person name="Sutton G."/>
            <person name="Brettin T."/>
        </authorList>
    </citation>
    <scope>NUCLEOTIDE SEQUENCE [LARGE SCALE GENOMIC DNA]</scope>
    <source>
        <strain evidence="3">D str. 1873</strain>
    </source>
</reference>
<evidence type="ECO:0000313" key="3">
    <source>
        <dbReference type="Proteomes" id="UP000006160"/>
    </source>
</evidence>
<accession>A0A9P2G7X0</accession>
<name>A0A9P2G7X0_CLOBO</name>